<keyword evidence="2" id="KW-0446">Lipid-binding</keyword>
<evidence type="ECO:0000256" key="1">
    <source>
        <dbReference type="ARBA" id="ARBA00008390"/>
    </source>
</evidence>
<evidence type="ECO:0000259" key="3">
    <source>
        <dbReference type="Pfam" id="PF00061"/>
    </source>
</evidence>
<evidence type="ECO:0000313" key="5">
    <source>
        <dbReference type="Proteomes" id="UP000593567"/>
    </source>
</evidence>
<dbReference type="GO" id="GO:0008289">
    <property type="term" value="F:lipid binding"/>
    <property type="evidence" value="ECO:0007669"/>
    <property type="project" value="UniProtKB-KW"/>
</dbReference>
<dbReference type="Gene3D" id="2.40.128.20">
    <property type="match status" value="1"/>
</dbReference>
<dbReference type="OrthoDB" id="354351at2759"/>
<dbReference type="EMBL" id="VXIV02001709">
    <property type="protein sequence ID" value="KAF6030415.1"/>
    <property type="molecule type" value="Genomic_DNA"/>
</dbReference>
<evidence type="ECO:0000256" key="2">
    <source>
        <dbReference type="ARBA" id="ARBA00023121"/>
    </source>
</evidence>
<dbReference type="InterPro" id="IPR000566">
    <property type="entry name" value="Lipocln_cytosolic_FA-bd_dom"/>
</dbReference>
<gene>
    <name evidence="4" type="ORF">EB796_011256</name>
</gene>
<evidence type="ECO:0000313" key="4">
    <source>
        <dbReference type="EMBL" id="KAF6030415.1"/>
    </source>
</evidence>
<dbReference type="PRINTS" id="PR00178">
    <property type="entry name" value="FATTYACIDBP"/>
</dbReference>
<dbReference type="AlphaFoldDB" id="A0A7J7JX09"/>
<accession>A0A7J7JX09</accession>
<dbReference type="SUPFAM" id="SSF50814">
    <property type="entry name" value="Lipocalins"/>
    <property type="match status" value="1"/>
</dbReference>
<dbReference type="PANTHER" id="PTHR11955">
    <property type="entry name" value="FATTY ACID BINDING PROTEIN"/>
    <property type="match status" value="1"/>
</dbReference>
<name>A0A7J7JX09_BUGNE</name>
<protein>
    <submittedName>
        <fullName evidence="4">FABP3</fullName>
    </submittedName>
</protein>
<comment type="similarity">
    <text evidence="1">Belongs to the calycin superfamily. Fatty-acid binding protein (FABP) family.</text>
</comment>
<keyword evidence="5" id="KW-1185">Reference proteome</keyword>
<dbReference type="CDD" id="cd00742">
    <property type="entry name" value="FABP"/>
    <property type="match status" value="1"/>
</dbReference>
<dbReference type="Proteomes" id="UP000593567">
    <property type="component" value="Unassembled WGS sequence"/>
</dbReference>
<dbReference type="InterPro" id="IPR000463">
    <property type="entry name" value="Fatty_acid-bd"/>
</dbReference>
<dbReference type="Pfam" id="PF00061">
    <property type="entry name" value="Lipocalin"/>
    <property type="match status" value="1"/>
</dbReference>
<proteinExistence type="inferred from homology"/>
<sequence length="133" mass="14952">MEEFIGKWKSEESEGFEDYLKALGVALPLRKIAAMQNPTVVVKDNEDGTYTVSTITTFKSHTVTFKLDVEQDEDTPDGRKVKTTFTMEDGKLLQHQMLNGEVSSKLVRELVDGKLKITATAGDAIYIRTYTKE</sequence>
<dbReference type="InterPro" id="IPR031259">
    <property type="entry name" value="ILBP"/>
</dbReference>
<feature type="domain" description="Lipocalin/cytosolic fatty-acid binding" evidence="3">
    <location>
        <begin position="6"/>
        <end position="132"/>
    </location>
</feature>
<organism evidence="4 5">
    <name type="scientific">Bugula neritina</name>
    <name type="common">Brown bryozoan</name>
    <name type="synonym">Sertularia neritina</name>
    <dbReference type="NCBI Taxonomy" id="10212"/>
    <lineage>
        <taxon>Eukaryota</taxon>
        <taxon>Metazoa</taxon>
        <taxon>Spiralia</taxon>
        <taxon>Lophotrochozoa</taxon>
        <taxon>Bryozoa</taxon>
        <taxon>Gymnolaemata</taxon>
        <taxon>Cheilostomatida</taxon>
        <taxon>Flustrina</taxon>
        <taxon>Buguloidea</taxon>
        <taxon>Bugulidae</taxon>
        <taxon>Bugula</taxon>
    </lineage>
</organism>
<dbReference type="InterPro" id="IPR012674">
    <property type="entry name" value="Calycin"/>
</dbReference>
<reference evidence="4" key="1">
    <citation type="submission" date="2020-06" db="EMBL/GenBank/DDBJ databases">
        <title>Draft genome of Bugula neritina, a colonial animal packing powerful symbionts and potential medicines.</title>
        <authorList>
            <person name="Rayko M."/>
        </authorList>
    </citation>
    <scope>NUCLEOTIDE SEQUENCE [LARGE SCALE GENOMIC DNA]</scope>
    <source>
        <strain evidence="4">Kwan_BN1</strain>
    </source>
</reference>
<comment type="caution">
    <text evidence="4">The sequence shown here is derived from an EMBL/GenBank/DDBJ whole genome shotgun (WGS) entry which is preliminary data.</text>
</comment>